<name>A0A6V7KVI1_9HYME</name>
<dbReference type="AlphaFoldDB" id="A0A6V7KVI1"/>
<proteinExistence type="predicted"/>
<evidence type="ECO:0000313" key="1">
    <source>
        <dbReference type="EMBL" id="CAD1566911.1"/>
    </source>
</evidence>
<accession>A0A6V7KVI1</accession>
<organism evidence="1">
    <name type="scientific">Bracon brevicornis</name>
    <dbReference type="NCBI Taxonomy" id="1563983"/>
    <lineage>
        <taxon>Eukaryota</taxon>
        <taxon>Metazoa</taxon>
        <taxon>Ecdysozoa</taxon>
        <taxon>Arthropoda</taxon>
        <taxon>Hexapoda</taxon>
        <taxon>Insecta</taxon>
        <taxon>Pterygota</taxon>
        <taxon>Neoptera</taxon>
        <taxon>Endopterygota</taxon>
        <taxon>Hymenoptera</taxon>
        <taxon>Apocrita</taxon>
        <taxon>Ichneumonoidea</taxon>
        <taxon>Braconidae</taxon>
        <taxon>Braconinae</taxon>
        <taxon>Bracon</taxon>
    </lineage>
</organism>
<dbReference type="EMBL" id="CADCXW020000320">
    <property type="protein sequence ID" value="CAD1566911.1"/>
    <property type="molecule type" value="Genomic_DNA"/>
</dbReference>
<gene>
    <name evidence="1" type="ORF">BBRV_LOCUS87274</name>
</gene>
<protein>
    <submittedName>
        <fullName evidence="1">Uncharacterized protein</fullName>
    </submittedName>
</protein>
<reference evidence="1" key="1">
    <citation type="submission" date="2020-07" db="EMBL/GenBank/DDBJ databases">
        <authorList>
            <person name="Ferguson B K."/>
        </authorList>
    </citation>
    <scope>NUCLEOTIDE SEQUENCE</scope>
    <source>
        <strain evidence="1">L06</strain>
    </source>
</reference>
<sequence>MDKRWSKYLCYHVIML</sequence>